<dbReference type="AlphaFoldDB" id="A0A5N6QAM5"/>
<dbReference type="GO" id="GO:0006457">
    <property type="term" value="P:protein folding"/>
    <property type="evidence" value="ECO:0007669"/>
    <property type="project" value="TreeGrafter"/>
</dbReference>
<dbReference type="Proteomes" id="UP000327013">
    <property type="component" value="Chromosome 1"/>
</dbReference>
<organism evidence="4 5">
    <name type="scientific">Carpinus fangiana</name>
    <dbReference type="NCBI Taxonomy" id="176857"/>
    <lineage>
        <taxon>Eukaryota</taxon>
        <taxon>Viridiplantae</taxon>
        <taxon>Streptophyta</taxon>
        <taxon>Embryophyta</taxon>
        <taxon>Tracheophyta</taxon>
        <taxon>Spermatophyta</taxon>
        <taxon>Magnoliopsida</taxon>
        <taxon>eudicotyledons</taxon>
        <taxon>Gunneridae</taxon>
        <taxon>Pentapetalae</taxon>
        <taxon>rosids</taxon>
        <taxon>fabids</taxon>
        <taxon>Fagales</taxon>
        <taxon>Betulaceae</taxon>
        <taxon>Carpinus</taxon>
    </lineage>
</organism>
<sequence length="226" mass="25936">MKNSRKASLFSSSSTTVTYTFHNDHSTPPPHTNSTEIPIQTSSETAQIPITVHLPQQTEPNAATKIQSAYRAHMVRTLFKKISAVNSEADQLQRLIQRQETVDAVRSNDREKLRMNEALMGLLLRLDSVPGLDPTVREARRKVSRRIVALQEILDAISDAKLGDHCCYPYHTPWVYGYYDGFMRNWDDVVAEMEEEVCRERGGDELERFCAQHLGFRCLQRFLREP</sequence>
<dbReference type="EMBL" id="CM017321">
    <property type="protein sequence ID" value="KAE7995290.1"/>
    <property type="molecule type" value="Genomic_DNA"/>
</dbReference>
<dbReference type="InterPro" id="IPR040400">
    <property type="entry name" value="BAG5/6/7/8"/>
</dbReference>
<evidence type="ECO:0000313" key="4">
    <source>
        <dbReference type="EMBL" id="KAE7995290.1"/>
    </source>
</evidence>
<keyword evidence="1" id="KW-0112">Calmodulin-binding</keyword>
<dbReference type="PANTHER" id="PTHR33322">
    <property type="entry name" value="BAG DOMAIN CONTAINING PROTEIN, EXPRESSED"/>
    <property type="match status" value="1"/>
</dbReference>
<protein>
    <recommendedName>
        <fullName evidence="3">BAG domain-containing protein</fullName>
    </recommendedName>
</protein>
<dbReference type="PANTHER" id="PTHR33322:SF8">
    <property type="entry name" value="BAG FAMILY MOLECULAR CHAPERONE REGULATOR 5, MITOCHONDRIAL"/>
    <property type="match status" value="1"/>
</dbReference>
<dbReference type="PROSITE" id="PS50096">
    <property type="entry name" value="IQ"/>
    <property type="match status" value="1"/>
</dbReference>
<dbReference type="SUPFAM" id="SSF63491">
    <property type="entry name" value="BAG domain"/>
    <property type="match status" value="1"/>
</dbReference>
<evidence type="ECO:0000256" key="1">
    <source>
        <dbReference type="ARBA" id="ARBA00022860"/>
    </source>
</evidence>
<keyword evidence="2" id="KW-0143">Chaperone</keyword>
<dbReference type="InterPro" id="IPR036533">
    <property type="entry name" value="BAG_dom_sf"/>
</dbReference>
<reference evidence="4 5" key="1">
    <citation type="submission" date="2019-06" db="EMBL/GenBank/DDBJ databases">
        <title>A chromosomal-level reference genome of Carpinus fangiana (Coryloideae, Betulaceae).</title>
        <authorList>
            <person name="Yang X."/>
            <person name="Wang Z."/>
            <person name="Zhang L."/>
            <person name="Hao G."/>
            <person name="Liu J."/>
            <person name="Yang Y."/>
        </authorList>
    </citation>
    <scope>NUCLEOTIDE SEQUENCE [LARGE SCALE GENOMIC DNA]</scope>
    <source>
        <strain evidence="4">Cfa_2016G</strain>
        <tissue evidence="4">Leaf</tissue>
    </source>
</reference>
<dbReference type="GO" id="GO:0005516">
    <property type="term" value="F:calmodulin binding"/>
    <property type="evidence" value="ECO:0007669"/>
    <property type="project" value="UniProtKB-KW"/>
</dbReference>
<dbReference type="InterPro" id="IPR000048">
    <property type="entry name" value="IQ_motif_EF-hand-BS"/>
</dbReference>
<dbReference type="Pfam" id="PF02179">
    <property type="entry name" value="BAG"/>
    <property type="match status" value="1"/>
</dbReference>
<dbReference type="SMART" id="SM00264">
    <property type="entry name" value="BAG"/>
    <property type="match status" value="1"/>
</dbReference>
<dbReference type="PROSITE" id="PS51035">
    <property type="entry name" value="BAG"/>
    <property type="match status" value="1"/>
</dbReference>
<gene>
    <name evidence="4" type="ORF">FH972_000108</name>
</gene>
<dbReference type="CDD" id="cd23767">
    <property type="entry name" value="IQCD"/>
    <property type="match status" value="1"/>
</dbReference>
<dbReference type="GO" id="GO:0051087">
    <property type="term" value="F:protein-folding chaperone binding"/>
    <property type="evidence" value="ECO:0007669"/>
    <property type="project" value="InterPro"/>
</dbReference>
<dbReference type="Pfam" id="PF00612">
    <property type="entry name" value="IQ"/>
    <property type="match status" value="1"/>
</dbReference>
<name>A0A5N6QAM5_9ROSI</name>
<evidence type="ECO:0000313" key="5">
    <source>
        <dbReference type="Proteomes" id="UP000327013"/>
    </source>
</evidence>
<dbReference type="GO" id="GO:0009506">
    <property type="term" value="C:plasmodesma"/>
    <property type="evidence" value="ECO:0007669"/>
    <property type="project" value="TreeGrafter"/>
</dbReference>
<feature type="domain" description="BAG" evidence="3">
    <location>
        <begin position="81"/>
        <end position="158"/>
    </location>
</feature>
<proteinExistence type="predicted"/>
<dbReference type="InterPro" id="IPR003103">
    <property type="entry name" value="BAG_domain"/>
</dbReference>
<keyword evidence="5" id="KW-1185">Reference proteome</keyword>
<evidence type="ECO:0000256" key="2">
    <source>
        <dbReference type="ARBA" id="ARBA00023186"/>
    </source>
</evidence>
<dbReference type="Gene3D" id="1.20.58.120">
    <property type="entry name" value="BAG domain"/>
    <property type="match status" value="1"/>
</dbReference>
<dbReference type="OrthoDB" id="1907216at2759"/>
<accession>A0A5N6QAM5</accession>
<evidence type="ECO:0000259" key="3">
    <source>
        <dbReference type="PROSITE" id="PS51035"/>
    </source>
</evidence>